<organism evidence="2 3">
    <name type="scientific">Actinokineospora diospyrosa</name>
    <dbReference type="NCBI Taxonomy" id="103728"/>
    <lineage>
        <taxon>Bacteria</taxon>
        <taxon>Bacillati</taxon>
        <taxon>Actinomycetota</taxon>
        <taxon>Actinomycetes</taxon>
        <taxon>Pseudonocardiales</taxon>
        <taxon>Pseudonocardiaceae</taxon>
        <taxon>Actinokineospora</taxon>
    </lineage>
</organism>
<keyword evidence="3" id="KW-1185">Reference proteome</keyword>
<dbReference type="RefSeq" id="WP_253890043.1">
    <property type="nucleotide sequence ID" value="NZ_BAAAVB010000019.1"/>
</dbReference>
<accession>A0ABT1IK47</accession>
<gene>
    <name evidence="2" type="ORF">LV75_005555</name>
</gene>
<protein>
    <submittedName>
        <fullName evidence="2">Uncharacterized protein</fullName>
    </submittedName>
</protein>
<dbReference type="Proteomes" id="UP001205185">
    <property type="component" value="Unassembled WGS sequence"/>
</dbReference>
<proteinExistence type="predicted"/>
<comment type="caution">
    <text evidence="2">The sequence shown here is derived from an EMBL/GenBank/DDBJ whole genome shotgun (WGS) entry which is preliminary data.</text>
</comment>
<evidence type="ECO:0000256" key="1">
    <source>
        <dbReference type="SAM" id="SignalP"/>
    </source>
</evidence>
<evidence type="ECO:0000313" key="2">
    <source>
        <dbReference type="EMBL" id="MCP2273029.1"/>
    </source>
</evidence>
<feature type="signal peptide" evidence="1">
    <location>
        <begin position="1"/>
        <end position="23"/>
    </location>
</feature>
<feature type="chain" id="PRO_5045602412" evidence="1">
    <location>
        <begin position="24"/>
        <end position="124"/>
    </location>
</feature>
<sequence>MRATIITALTLALSAATAGVASAQPSTPVTITLSPDQVATICQKRIPRIEERTTKLIDRINGSADTKGSAAWLRARADKEQAAGRQTSATLLRERADRRTAKIDQLTKVKQRAADFKNKYCGTK</sequence>
<dbReference type="EMBL" id="JAMTCO010000015">
    <property type="protein sequence ID" value="MCP2273029.1"/>
    <property type="molecule type" value="Genomic_DNA"/>
</dbReference>
<reference evidence="2 3" key="1">
    <citation type="submission" date="2022-06" db="EMBL/GenBank/DDBJ databases">
        <title>Genomic Encyclopedia of Archaeal and Bacterial Type Strains, Phase II (KMG-II): from individual species to whole genera.</title>
        <authorList>
            <person name="Goeker M."/>
        </authorList>
    </citation>
    <scope>NUCLEOTIDE SEQUENCE [LARGE SCALE GENOMIC DNA]</scope>
    <source>
        <strain evidence="2 3">DSM 44255</strain>
    </source>
</reference>
<keyword evidence="1" id="KW-0732">Signal</keyword>
<name>A0ABT1IK47_9PSEU</name>
<evidence type="ECO:0000313" key="3">
    <source>
        <dbReference type="Proteomes" id="UP001205185"/>
    </source>
</evidence>